<reference evidence="2 3" key="1">
    <citation type="submission" date="2018-10" db="EMBL/GenBank/DDBJ databases">
        <authorList>
            <person name="Zack K."/>
            <person name="Garlena R.A."/>
            <person name="Russell D.A."/>
            <person name="Pope W.H."/>
            <person name="Jacobs-Sera D."/>
            <person name="Hatfull G.F."/>
        </authorList>
    </citation>
    <scope>NUCLEOTIDE SEQUENCE [LARGE SCALE GENOMIC DNA]</scope>
</reference>
<dbReference type="InterPro" id="IPR007694">
    <property type="entry name" value="DNA_helicase_DnaB-like_C"/>
</dbReference>
<keyword evidence="2" id="KW-0547">Nucleotide-binding</keyword>
<dbReference type="Proteomes" id="UP000279277">
    <property type="component" value="Segment"/>
</dbReference>
<protein>
    <submittedName>
        <fullName evidence="2">DsDNA helicase</fullName>
    </submittedName>
</protein>
<evidence type="ECO:0000259" key="1">
    <source>
        <dbReference type="PROSITE" id="PS51199"/>
    </source>
</evidence>
<keyword evidence="2" id="KW-0378">Hydrolase</keyword>
<dbReference type="GeneID" id="77952982"/>
<feature type="domain" description="SF4 helicase" evidence="1">
    <location>
        <begin position="150"/>
        <end position="415"/>
    </location>
</feature>
<keyword evidence="2" id="KW-0067">ATP-binding</keyword>
<keyword evidence="3" id="KW-1185">Reference proteome</keyword>
<dbReference type="GO" id="GO:0006260">
    <property type="term" value="P:DNA replication"/>
    <property type="evidence" value="ECO:0007669"/>
    <property type="project" value="InterPro"/>
</dbReference>
<dbReference type="InterPro" id="IPR027417">
    <property type="entry name" value="P-loop_NTPase"/>
</dbReference>
<dbReference type="RefSeq" id="YP_010676621.1">
    <property type="nucleotide sequence ID" value="NC_071014.1"/>
</dbReference>
<organism evidence="2 3">
    <name type="scientific">Brevibacterium phage Cantare</name>
    <dbReference type="NCBI Taxonomy" id="2338395"/>
    <lineage>
        <taxon>Viruses</taxon>
        <taxon>Duplodnaviria</taxon>
        <taxon>Heunggongvirae</taxon>
        <taxon>Uroviricota</taxon>
        <taxon>Caudoviricetes</taxon>
        <taxon>Cantarevirus</taxon>
        <taxon>Cantarevirus cantare</taxon>
    </lineage>
</organism>
<gene>
    <name evidence="2" type="primary">46</name>
    <name evidence="2" type="ORF">PBI_CANTARE_46</name>
</gene>
<dbReference type="Pfam" id="PF03796">
    <property type="entry name" value="DnaB_C"/>
    <property type="match status" value="1"/>
</dbReference>
<evidence type="ECO:0000313" key="3">
    <source>
        <dbReference type="Proteomes" id="UP000279277"/>
    </source>
</evidence>
<accession>A0A3G3LYS6</accession>
<dbReference type="Gene3D" id="3.40.50.300">
    <property type="entry name" value="P-loop containing nucleotide triphosphate hydrolases"/>
    <property type="match status" value="1"/>
</dbReference>
<name>A0A3G3LYS6_9CAUD</name>
<dbReference type="GO" id="GO:0005524">
    <property type="term" value="F:ATP binding"/>
    <property type="evidence" value="ECO:0007669"/>
    <property type="project" value="InterPro"/>
</dbReference>
<dbReference type="EMBL" id="MK016493">
    <property type="protein sequence ID" value="AYQ99266.1"/>
    <property type="molecule type" value="Genomic_DNA"/>
</dbReference>
<sequence>MATSPEDLLISSILRDKDFVVAVQRGISNEMFHARKDEWKWLEDYYSKHRRTPSKGAFKDKFPDFAVKAVNDTEHFVDGVRKMHTRIALVSSMRDVSDLVAEGDIDQAVQMMAKSMVNVSASIGGVQDYDIINDWEHIYNEVALRKERFEEDGMAGIPTGFDTFDERTGGLQGGQLIVVGARPGEGKTWTLMRMATTGISAGYNVHFSALEMSRAEVGMRIHNFLSKDVGKTIFKSLALAQGRDFELANYREFLRQLKDQTEAKFTVSDTRKIGAMEIASQIERHRPDIYFLDYLTLAKTGAVGDWQDIGRFSKDLKILAGDYNIPIVTASQLNRTNGIGKQAVGTEALSGADAIGQDADCVITMKKKSERVIEYNLAKYRHGTSDYKWYAHMEMAKGIFKEVSYNKAIDLEQQDEDRRLAEAEES</sequence>
<dbReference type="PANTHER" id="PTHR30153">
    <property type="entry name" value="REPLICATIVE DNA HELICASE DNAB"/>
    <property type="match status" value="1"/>
</dbReference>
<dbReference type="PROSITE" id="PS51199">
    <property type="entry name" value="SF4_HELICASE"/>
    <property type="match status" value="1"/>
</dbReference>
<dbReference type="PANTHER" id="PTHR30153:SF2">
    <property type="entry name" value="REPLICATIVE DNA HELICASE"/>
    <property type="match status" value="1"/>
</dbReference>
<keyword evidence="2" id="KW-0347">Helicase</keyword>
<proteinExistence type="predicted"/>
<evidence type="ECO:0000313" key="2">
    <source>
        <dbReference type="EMBL" id="AYQ99266.1"/>
    </source>
</evidence>
<dbReference type="SUPFAM" id="SSF52540">
    <property type="entry name" value="P-loop containing nucleoside triphosphate hydrolases"/>
    <property type="match status" value="1"/>
</dbReference>
<dbReference type="KEGG" id="vg:77952982"/>
<dbReference type="GO" id="GO:0003678">
    <property type="term" value="F:DNA helicase activity"/>
    <property type="evidence" value="ECO:0007669"/>
    <property type="project" value="InterPro"/>
</dbReference>